<dbReference type="EMBL" id="JACCDE010000057">
    <property type="protein sequence ID" value="NYS80457.1"/>
    <property type="molecule type" value="Genomic_DNA"/>
</dbReference>
<dbReference type="RefSeq" id="WP_179917394.1">
    <property type="nucleotide sequence ID" value="NZ_JACCDE010000057.1"/>
</dbReference>
<proteinExistence type="predicted"/>
<name>A0A7Z0LXI0_9GAMM</name>
<reference evidence="3 4" key="1">
    <citation type="journal article" date="2003" name="Extremophiles">
        <title>Halomonas glaciei sp. nov. isolated from fast ice of Adelie Land, Antarctica.</title>
        <authorList>
            <person name="Reddy G.S."/>
            <person name="Raghavan P.U."/>
            <person name="Sarita N.B."/>
            <person name="Prakash J.S."/>
            <person name="Nagesh N."/>
            <person name="Delille D."/>
            <person name="Shivaji S."/>
        </authorList>
    </citation>
    <scope>NUCLEOTIDE SEQUENCE [LARGE SCALE GENOMIC DNA]</scope>
    <source>
        <strain evidence="3 4">DD39</strain>
    </source>
</reference>
<gene>
    <name evidence="3" type="ORF">HZS80_22605</name>
</gene>
<evidence type="ECO:0000313" key="4">
    <source>
        <dbReference type="Proteomes" id="UP000526892"/>
    </source>
</evidence>
<dbReference type="Proteomes" id="UP000526892">
    <property type="component" value="Unassembled WGS sequence"/>
</dbReference>
<dbReference type="PANTHER" id="PTHR30441:SF9">
    <property type="entry name" value="ASMA FAMILY PROTEIN YHJG"/>
    <property type="match status" value="1"/>
</dbReference>
<comment type="caution">
    <text evidence="3">The sequence shown here is derived from an EMBL/GenBank/DDBJ whole genome shotgun (WGS) entry which is preliminary data.</text>
</comment>
<feature type="domain" description="AsmA" evidence="2">
    <location>
        <begin position="21"/>
        <end position="180"/>
    </location>
</feature>
<dbReference type="Pfam" id="PF05170">
    <property type="entry name" value="AsmA"/>
    <property type="match status" value="3"/>
</dbReference>
<sequence length="1273" mass="137529">MLHRDPKRLRRWWMVPFIGVALIMVTLALMPWNFLKPVITDRIEQATGRSVAIHGDVEISLFPHPQLALHQLEISNPDWTTADHLLTAEQVTLKPSLIDLLQGELTLEKLNFSGSTLNLEQRDNAPANWVLVDERTTQSAPAENDSSSFSMPSLAVSDSTVRYWRANADSPLSVAISSLQTQARDETLRTQATLNVQQRDIELKAQTDTVAAFLDETKGFSGDISLSAGESQLTTTFELPQAPSLQRFQASGELSLHQLRDWAEWFKLPQIALENLEIAADLERQDNQWRLHNVDASTANSQLSGELAIDTSGEAPSLDGRLHTSTVDVAALRSALPESGESQGLSIPVLPAVRGNVSIAADRLILKQATLLNLQGTLELADHSVALTPLTFDIAGGHAQADIALTSSPESVQADAQIALTQLDLSQIDQALPPGNLVSADISLELKPMEQRPTLATETLLTHLHIGHARFDYQHQNADTHLEGTLAASEEQNPPELLLNVNGTWRSKPLELQAQGAPLTRLLDLENTTLQHDYPLHVDATSNAVRVQAETTLASLLSPQTFAADMTLTADSAQPLENWFGPVLPPLPGFSLAGELVRDHDQWSAIGLAGRIGSTQVNGNIEVLSAERPVVEVDLEAGRIQLAQLIERTTPAESEGAENESFLAPLRTFEGRLSLNANTLVLPNGLALNELTLAANLEAGQLEAESVRFRLGDGSLSASLTLDAAQSPASGHLDINVDNMALSSLGGTFTPIEDRLGRVSGELHLEMSESLPSERRDDLLLPFIGRLKFEPSELSFSDPQADTDLTLSIESQAQTFHMQGEGHYDSAPASFNLHGDPLLNARDPNRLYAVDLEADIVDTHIRLDGTLLRPLELEGLNLQLALEGPNPQRLSRLLGISLPQLPAYSVTGELDLEDQRWTFTDIQGVIGGSDLNGHLALDTNVSPLHVSGELSSTHLNIEDLGLLAGETPEETSNKDRFILPDTEIITEAWQGVSADVSYRGQSVRADGIPLSNVVIDFVLKEGRGRFEPIGFGVGEGKVDLILDLNTKTHPPSGTLQVEVQRVDLNAALRHWNLADESVGIIGGRGKLWIEGSSIAELLASADGGVVLLMNDGRLDALLVEIAGLDAGQTFLSWARGRDPIPIDCAYADLQARDGVTQLDTFVVDTGDTTFTLGGQVDLNTERLDISIIAHPKDPSVFVGRSPLHLGGTFDNIETGVHREALVMRAGASVALGALTGPITALLPLVEVGTGPSMQYCQGLISRSRDAIEEGDME</sequence>
<feature type="transmembrane region" description="Helical" evidence="1">
    <location>
        <begin position="12"/>
        <end position="35"/>
    </location>
</feature>
<dbReference type="GO" id="GO:0090313">
    <property type="term" value="P:regulation of protein targeting to membrane"/>
    <property type="evidence" value="ECO:0007669"/>
    <property type="project" value="TreeGrafter"/>
</dbReference>
<dbReference type="GO" id="GO:0005886">
    <property type="term" value="C:plasma membrane"/>
    <property type="evidence" value="ECO:0007669"/>
    <property type="project" value="TreeGrafter"/>
</dbReference>
<evidence type="ECO:0000313" key="3">
    <source>
        <dbReference type="EMBL" id="NYS80457.1"/>
    </source>
</evidence>
<organism evidence="3 4">
    <name type="scientific">Vreelandella glaciei</name>
    <dbReference type="NCBI Taxonomy" id="186761"/>
    <lineage>
        <taxon>Bacteria</taxon>
        <taxon>Pseudomonadati</taxon>
        <taxon>Pseudomonadota</taxon>
        <taxon>Gammaproteobacteria</taxon>
        <taxon>Oceanospirillales</taxon>
        <taxon>Halomonadaceae</taxon>
        <taxon>Vreelandella</taxon>
    </lineage>
</organism>
<evidence type="ECO:0000259" key="2">
    <source>
        <dbReference type="Pfam" id="PF05170"/>
    </source>
</evidence>
<dbReference type="PANTHER" id="PTHR30441">
    <property type="entry name" value="DUF748 DOMAIN-CONTAINING PROTEIN"/>
    <property type="match status" value="1"/>
</dbReference>
<keyword evidence="1" id="KW-1133">Transmembrane helix</keyword>
<feature type="domain" description="AsmA" evidence="2">
    <location>
        <begin position="655"/>
        <end position="765"/>
    </location>
</feature>
<keyword evidence="4" id="KW-1185">Reference proteome</keyword>
<protein>
    <submittedName>
        <fullName evidence="3">AsmA family protein</fullName>
    </submittedName>
</protein>
<feature type="domain" description="AsmA" evidence="2">
    <location>
        <begin position="858"/>
        <end position="1157"/>
    </location>
</feature>
<keyword evidence="1" id="KW-0812">Transmembrane</keyword>
<dbReference type="AlphaFoldDB" id="A0A7Z0LXI0"/>
<accession>A0A7Z0LXI0</accession>
<dbReference type="InterPro" id="IPR007844">
    <property type="entry name" value="AsmA"/>
</dbReference>
<dbReference type="InterPro" id="IPR052894">
    <property type="entry name" value="AsmA-related"/>
</dbReference>
<keyword evidence="1" id="KW-0472">Membrane</keyword>
<evidence type="ECO:0000256" key="1">
    <source>
        <dbReference type="SAM" id="Phobius"/>
    </source>
</evidence>